<dbReference type="PANTHER" id="PTHR30349">
    <property type="entry name" value="PHAGE INTEGRASE-RELATED"/>
    <property type="match status" value="1"/>
</dbReference>
<dbReference type="eggNOG" id="COG0582">
    <property type="taxonomic scope" value="Bacteria"/>
</dbReference>
<name>A0A086Z1L1_9BIFI</name>
<evidence type="ECO:0000256" key="2">
    <source>
        <dbReference type="ARBA" id="ARBA00023125"/>
    </source>
</evidence>
<keyword evidence="9" id="KW-1185">Reference proteome</keyword>
<dbReference type="RefSeq" id="WP_034983453.1">
    <property type="nucleotide sequence ID" value="NZ_CP011786.1"/>
</dbReference>
<dbReference type="PATRIC" id="fig|1437605.7.peg.861"/>
<evidence type="ECO:0000256" key="3">
    <source>
        <dbReference type="ARBA" id="ARBA00023172"/>
    </source>
</evidence>
<comment type="similarity">
    <text evidence="1">Belongs to the 'phage' integrase family.</text>
</comment>
<proteinExistence type="inferred from homology"/>
<dbReference type="InterPro" id="IPR050090">
    <property type="entry name" value="Tyrosine_recombinase_XerCD"/>
</dbReference>
<evidence type="ECO:0000256" key="1">
    <source>
        <dbReference type="ARBA" id="ARBA00008857"/>
    </source>
</evidence>
<dbReference type="InterPro" id="IPR044068">
    <property type="entry name" value="CB"/>
</dbReference>
<dbReference type="GO" id="GO:0003677">
    <property type="term" value="F:DNA binding"/>
    <property type="evidence" value="ECO:0007669"/>
    <property type="project" value="UniProtKB-UniRule"/>
</dbReference>
<organism evidence="8 9">
    <name type="scientific">Bifidobacterium actinocoloniiforme DSM 22766</name>
    <dbReference type="NCBI Taxonomy" id="1437605"/>
    <lineage>
        <taxon>Bacteria</taxon>
        <taxon>Bacillati</taxon>
        <taxon>Actinomycetota</taxon>
        <taxon>Actinomycetes</taxon>
        <taxon>Bifidobacteriales</taxon>
        <taxon>Bifidobacteriaceae</taxon>
        <taxon>Bifidobacterium</taxon>
    </lineage>
</organism>
<sequence length="482" mass="54432">MPKSRGTGAAKPYTYWSSYTVKKSDGTIERKRVQRWKVRLDLGYDADGKRIRKTFTGKTSAEVKAKLAAARKEIRDTGAISDKSASLRKYADLFLSSAQQRVAPSTWGAYRTCVEKYCKDWMSLRIADFVPTTIQRILDRAKEDGRSVSYRHQLWTCLDQIFDLALGDRVIQINPVKGVKVRGLSEVDTGRRAFSVPELKSLLMATLDMPPSQAAIWWWRLFTGMRQSEILGAQLKYLHLDGQRPWYDLRRSLAQIPRDHGCGPKVDGRWPCGRSTGGLCPDAKWRVPDGYLMEHLTGRLCLVAPKSGKARPVPIVPELAQVMCFYLQATEDWPNPYGLIFRERDGSPRIWAKDTREFKALVAAAGMDPRERTGHETRYSAVTLMRRAGKDTKAIEEMIGHTSVKVDDIYTTVDAEQRADAVQAIPQALNLPQTLLPAGRERTQEEIDAEERQRHDEWVKSRKGVGGRKPKTSAGESTPARP</sequence>
<dbReference type="OrthoDB" id="4326943at2"/>
<comment type="caution">
    <text evidence="8">The sequence shown here is derived from an EMBL/GenBank/DDBJ whole genome shotgun (WGS) entry which is preliminary data.</text>
</comment>
<feature type="compositionally biased region" description="Basic residues" evidence="5">
    <location>
        <begin position="461"/>
        <end position="471"/>
    </location>
</feature>
<evidence type="ECO:0000256" key="5">
    <source>
        <dbReference type="SAM" id="MobiDB-lite"/>
    </source>
</evidence>
<dbReference type="SUPFAM" id="SSF56349">
    <property type="entry name" value="DNA breaking-rejoining enzymes"/>
    <property type="match status" value="1"/>
</dbReference>
<dbReference type="InterPro" id="IPR011010">
    <property type="entry name" value="DNA_brk_join_enz"/>
</dbReference>
<dbReference type="PROSITE" id="PS51898">
    <property type="entry name" value="TYR_RECOMBINASE"/>
    <property type="match status" value="1"/>
</dbReference>
<dbReference type="KEGG" id="bact:AB656_04165"/>
<evidence type="ECO:0000313" key="8">
    <source>
        <dbReference type="EMBL" id="KFI40411.1"/>
    </source>
</evidence>
<dbReference type="InterPro" id="IPR013762">
    <property type="entry name" value="Integrase-like_cat_sf"/>
</dbReference>
<dbReference type="Gene3D" id="1.10.443.10">
    <property type="entry name" value="Intergrase catalytic core"/>
    <property type="match status" value="1"/>
</dbReference>
<feature type="domain" description="Core-binding (CB)" evidence="7">
    <location>
        <begin position="85"/>
        <end position="166"/>
    </location>
</feature>
<dbReference type="GO" id="GO:0006310">
    <property type="term" value="P:DNA recombination"/>
    <property type="evidence" value="ECO:0007669"/>
    <property type="project" value="UniProtKB-KW"/>
</dbReference>
<protein>
    <submittedName>
        <fullName evidence="8">Site-specific recombinase, phage integrase family</fullName>
    </submittedName>
</protein>
<keyword evidence="3" id="KW-0233">DNA recombination</keyword>
<evidence type="ECO:0000259" key="7">
    <source>
        <dbReference type="PROSITE" id="PS51900"/>
    </source>
</evidence>
<dbReference type="Pfam" id="PF00589">
    <property type="entry name" value="Phage_integrase"/>
    <property type="match status" value="1"/>
</dbReference>
<dbReference type="Gene3D" id="1.10.150.130">
    <property type="match status" value="1"/>
</dbReference>
<dbReference type="InterPro" id="IPR002104">
    <property type="entry name" value="Integrase_catalytic"/>
</dbReference>
<keyword evidence="2 4" id="KW-0238">DNA-binding</keyword>
<reference evidence="8 9" key="1">
    <citation type="submission" date="2014-03" db="EMBL/GenBank/DDBJ databases">
        <title>Genomics of Bifidobacteria.</title>
        <authorList>
            <person name="Ventura M."/>
            <person name="Milani C."/>
            <person name="Lugli G.A."/>
        </authorList>
    </citation>
    <scope>NUCLEOTIDE SEQUENCE [LARGE SCALE GENOMIC DNA]</scope>
    <source>
        <strain evidence="8 9">DSM 22766</strain>
    </source>
</reference>
<evidence type="ECO:0000256" key="4">
    <source>
        <dbReference type="PROSITE-ProRule" id="PRU01248"/>
    </source>
</evidence>
<dbReference type="Proteomes" id="UP000029015">
    <property type="component" value="Unassembled WGS sequence"/>
</dbReference>
<dbReference type="InterPro" id="IPR010998">
    <property type="entry name" value="Integrase_recombinase_N"/>
</dbReference>
<dbReference type="PANTHER" id="PTHR30349:SF41">
    <property type="entry name" value="INTEGRASE_RECOMBINASE PROTEIN MJ0367-RELATED"/>
    <property type="match status" value="1"/>
</dbReference>
<dbReference type="PROSITE" id="PS51900">
    <property type="entry name" value="CB"/>
    <property type="match status" value="1"/>
</dbReference>
<feature type="domain" description="Tyr recombinase" evidence="6">
    <location>
        <begin position="189"/>
        <end position="423"/>
    </location>
</feature>
<evidence type="ECO:0000313" key="9">
    <source>
        <dbReference type="Proteomes" id="UP000029015"/>
    </source>
</evidence>
<gene>
    <name evidence="8" type="ORF">BACT_1113</name>
</gene>
<dbReference type="GO" id="GO:0015074">
    <property type="term" value="P:DNA integration"/>
    <property type="evidence" value="ECO:0007669"/>
    <property type="project" value="InterPro"/>
</dbReference>
<dbReference type="AlphaFoldDB" id="A0A086Z1L1"/>
<dbReference type="EMBL" id="JGYK01000001">
    <property type="protein sequence ID" value="KFI40411.1"/>
    <property type="molecule type" value="Genomic_DNA"/>
</dbReference>
<evidence type="ECO:0000259" key="6">
    <source>
        <dbReference type="PROSITE" id="PS51898"/>
    </source>
</evidence>
<feature type="compositionally biased region" description="Basic and acidic residues" evidence="5">
    <location>
        <begin position="439"/>
        <end position="460"/>
    </location>
</feature>
<accession>A0A086Z1L1</accession>
<feature type="region of interest" description="Disordered" evidence="5">
    <location>
        <begin position="437"/>
        <end position="482"/>
    </location>
</feature>
<dbReference type="STRING" id="1437605.AB656_04165"/>